<dbReference type="Proteomes" id="UP001500909">
    <property type="component" value="Unassembled WGS sequence"/>
</dbReference>
<evidence type="ECO:0000313" key="2">
    <source>
        <dbReference type="Proteomes" id="UP001500909"/>
    </source>
</evidence>
<gene>
    <name evidence="1" type="ORF">GCM10010361_78910</name>
</gene>
<protein>
    <submittedName>
        <fullName evidence="1">Uncharacterized protein</fullName>
    </submittedName>
</protein>
<comment type="caution">
    <text evidence="1">The sequence shown here is derived from an EMBL/GenBank/DDBJ whole genome shotgun (WGS) entry which is preliminary data.</text>
</comment>
<dbReference type="InterPro" id="IPR046075">
    <property type="entry name" value="DUF6093"/>
</dbReference>
<keyword evidence="2" id="KW-1185">Reference proteome</keyword>
<name>A0ABP3LJB9_9ACTN</name>
<dbReference type="RefSeq" id="WP_346100568.1">
    <property type="nucleotide sequence ID" value="NZ_BAAABY010000070.1"/>
</dbReference>
<sequence>MAGLDLSGVVGVVADLLLQDTVRISRPGAGTPVFDPATGEYTYPPADILYEGLGAVQVSGTPGGVTAIPIPSQPWVDETNSRYRLFTPLTAPIADRGMVVEVLAVHLRGDSGLLGRQWRVQDPGVAGTLSVVRITGLDQIQQDAEGAA</sequence>
<dbReference type="Pfam" id="PF19586">
    <property type="entry name" value="DUF6093"/>
    <property type="match status" value="1"/>
</dbReference>
<reference evidence="2" key="1">
    <citation type="journal article" date="2019" name="Int. J. Syst. Evol. Microbiol.">
        <title>The Global Catalogue of Microorganisms (GCM) 10K type strain sequencing project: providing services to taxonomists for standard genome sequencing and annotation.</title>
        <authorList>
            <consortium name="The Broad Institute Genomics Platform"/>
            <consortium name="The Broad Institute Genome Sequencing Center for Infectious Disease"/>
            <person name="Wu L."/>
            <person name="Ma J."/>
        </authorList>
    </citation>
    <scope>NUCLEOTIDE SEQUENCE [LARGE SCALE GENOMIC DNA]</scope>
    <source>
        <strain evidence="2">JCM 4805</strain>
    </source>
</reference>
<accession>A0ABP3LJB9</accession>
<organism evidence="1 2">
    <name type="scientific">Streptomyces olivaceiscleroticus</name>
    <dbReference type="NCBI Taxonomy" id="68245"/>
    <lineage>
        <taxon>Bacteria</taxon>
        <taxon>Bacillati</taxon>
        <taxon>Actinomycetota</taxon>
        <taxon>Actinomycetes</taxon>
        <taxon>Kitasatosporales</taxon>
        <taxon>Streptomycetaceae</taxon>
        <taxon>Streptomyces</taxon>
    </lineage>
</organism>
<dbReference type="EMBL" id="BAAABY010000070">
    <property type="protein sequence ID" value="GAA0501519.1"/>
    <property type="molecule type" value="Genomic_DNA"/>
</dbReference>
<evidence type="ECO:0000313" key="1">
    <source>
        <dbReference type="EMBL" id="GAA0501519.1"/>
    </source>
</evidence>
<proteinExistence type="predicted"/>